<dbReference type="Pfam" id="PF00400">
    <property type="entry name" value="WD40"/>
    <property type="match status" value="1"/>
</dbReference>
<feature type="repeat" description="WD" evidence="3">
    <location>
        <begin position="301"/>
        <end position="328"/>
    </location>
</feature>
<comment type="caution">
    <text evidence="4">The sequence shown here is derived from an EMBL/GenBank/DDBJ whole genome shotgun (WGS) entry which is preliminary data.</text>
</comment>
<dbReference type="InterPro" id="IPR001680">
    <property type="entry name" value="WD40_rpt"/>
</dbReference>
<dbReference type="GO" id="GO:0034388">
    <property type="term" value="C:Pwp2p-containing subcomplex of 90S preribosome"/>
    <property type="evidence" value="ECO:0007669"/>
    <property type="project" value="TreeGrafter"/>
</dbReference>
<dbReference type="SMART" id="SM00320">
    <property type="entry name" value="WD40"/>
    <property type="match status" value="3"/>
</dbReference>
<dbReference type="PANTHER" id="PTHR19853:SF0">
    <property type="entry name" value="WD REPEAT-CONTAINING PROTEIN 3"/>
    <property type="match status" value="1"/>
</dbReference>
<dbReference type="PROSITE" id="PS50294">
    <property type="entry name" value="WD_REPEATS_REGION"/>
    <property type="match status" value="1"/>
</dbReference>
<reference evidence="4" key="1">
    <citation type="submission" date="2019-05" db="EMBL/GenBank/DDBJ databases">
        <title>Annotation for the trematode Fasciolopsis buski.</title>
        <authorList>
            <person name="Choi Y.-J."/>
        </authorList>
    </citation>
    <scope>NUCLEOTIDE SEQUENCE</scope>
    <source>
        <strain evidence="4">HT</strain>
        <tissue evidence="4">Whole worm</tissue>
    </source>
</reference>
<dbReference type="InterPro" id="IPR036322">
    <property type="entry name" value="WD40_repeat_dom_sf"/>
</dbReference>
<dbReference type="GO" id="GO:0030515">
    <property type="term" value="F:snoRNA binding"/>
    <property type="evidence" value="ECO:0007669"/>
    <property type="project" value="TreeGrafter"/>
</dbReference>
<dbReference type="AlphaFoldDB" id="A0A8E0RNE9"/>
<protein>
    <submittedName>
        <fullName evidence="4">WD repeat-containing protein 3</fullName>
    </submittedName>
</protein>
<evidence type="ECO:0000256" key="1">
    <source>
        <dbReference type="ARBA" id="ARBA00022574"/>
    </source>
</evidence>
<accession>A0A8E0RNE9</accession>
<keyword evidence="1 3" id="KW-0853">WD repeat</keyword>
<dbReference type="PANTHER" id="PTHR19853">
    <property type="entry name" value="WD REPEAT CONTAINING PROTEIN 3 WDR3"/>
    <property type="match status" value="1"/>
</dbReference>
<dbReference type="EMBL" id="LUCM01010748">
    <property type="protein sequence ID" value="KAA0185045.1"/>
    <property type="molecule type" value="Genomic_DNA"/>
</dbReference>
<evidence type="ECO:0000256" key="2">
    <source>
        <dbReference type="ARBA" id="ARBA00022737"/>
    </source>
</evidence>
<dbReference type="OrthoDB" id="407922at2759"/>
<evidence type="ECO:0000313" key="4">
    <source>
        <dbReference type="EMBL" id="KAA0185045.1"/>
    </source>
</evidence>
<evidence type="ECO:0000256" key="3">
    <source>
        <dbReference type="PROSITE-ProRule" id="PRU00221"/>
    </source>
</evidence>
<dbReference type="GO" id="GO:0032040">
    <property type="term" value="C:small-subunit processome"/>
    <property type="evidence" value="ECO:0007669"/>
    <property type="project" value="TreeGrafter"/>
</dbReference>
<dbReference type="Proteomes" id="UP000728185">
    <property type="component" value="Unassembled WGS sequence"/>
</dbReference>
<name>A0A8E0RNE9_9TREM</name>
<sequence>MWDMKNHHCFATLTGHSGPVWDFALSADLQLLVSGAADSQLRVWGLSHSSQVVCAMKNNSIGELEATFPAAAPIKSRTVSITQRAGEVETCVRLLNQISGPGHRTVPMACALTSDGLGVFTLARTEAKLWSRRTGHCLATLDWKFKSSFRKKLAKDDAKGESDNSMLTKASSFVLAPGDRHAIIGFESGHLVLFDINSKTARQTIEDAHNGAVRGLSLTGDKKGVVSGGSDKQVAFYNFDLSMSMAGPPCLCLVEARPKETSADQITCLKVSPNNRLLVLGLVNFHVDVYFADSFKRVHSLYGHAAPVTSLDISADSRLIITGSGDKTGHEGPVTGLSAVATNATFLVRQKINKHWEQHRKKGTQHAKHSEDEDEDEFSDLCGGVIASCGRDFSVRIWIETEELLILEEQEQLACEAAEDEELVRSEAVIPGTIPAEASETGLLGRPTPNTRDAADMLMEAMDVYDEELAKQRQAVQGKPVAPPHPLMLARGTDSPERFLLSSLAALRAPATRLGGGGAGLEHALGAITTAHARRLLSRLADWLSMGWEVELVGRAMRHLVTLHFGLIVNSAELRDVLHQSREARLNRLSKTKVISPRISHTSGKNIHPVESQLWFLVEDFPENIFAKVKYTADWGDIFMASPLKFD</sequence>
<keyword evidence="5" id="KW-1185">Reference proteome</keyword>
<dbReference type="GO" id="GO:0030490">
    <property type="term" value="P:maturation of SSU-rRNA"/>
    <property type="evidence" value="ECO:0007669"/>
    <property type="project" value="TreeGrafter"/>
</dbReference>
<dbReference type="InterPro" id="IPR051570">
    <property type="entry name" value="TBC1_cilium_biogenesis"/>
</dbReference>
<dbReference type="Gene3D" id="2.130.10.10">
    <property type="entry name" value="YVTN repeat-like/Quinoprotein amine dehydrogenase"/>
    <property type="match status" value="2"/>
</dbReference>
<keyword evidence="2" id="KW-0677">Repeat</keyword>
<proteinExistence type="predicted"/>
<gene>
    <name evidence="4" type="ORF">FBUS_10627</name>
</gene>
<dbReference type="Pfam" id="PF25172">
    <property type="entry name" value="Beta-prop_WDR3_2nd"/>
    <property type="match status" value="1"/>
</dbReference>
<dbReference type="PROSITE" id="PS50082">
    <property type="entry name" value="WD_REPEATS_2"/>
    <property type="match status" value="2"/>
</dbReference>
<organism evidence="4 5">
    <name type="scientific">Fasciolopsis buskii</name>
    <dbReference type="NCBI Taxonomy" id="27845"/>
    <lineage>
        <taxon>Eukaryota</taxon>
        <taxon>Metazoa</taxon>
        <taxon>Spiralia</taxon>
        <taxon>Lophotrochozoa</taxon>
        <taxon>Platyhelminthes</taxon>
        <taxon>Trematoda</taxon>
        <taxon>Digenea</taxon>
        <taxon>Plagiorchiida</taxon>
        <taxon>Echinostomata</taxon>
        <taxon>Echinostomatoidea</taxon>
        <taxon>Fasciolidae</taxon>
        <taxon>Fasciolopsis</taxon>
    </lineage>
</organism>
<feature type="repeat" description="WD" evidence="3">
    <location>
        <begin position="13"/>
        <end position="54"/>
    </location>
</feature>
<dbReference type="SUPFAM" id="SSF50978">
    <property type="entry name" value="WD40 repeat-like"/>
    <property type="match status" value="1"/>
</dbReference>
<evidence type="ECO:0000313" key="5">
    <source>
        <dbReference type="Proteomes" id="UP000728185"/>
    </source>
</evidence>
<dbReference type="InterPro" id="IPR015943">
    <property type="entry name" value="WD40/YVTN_repeat-like_dom_sf"/>
</dbReference>